<dbReference type="AlphaFoldDB" id="A0A9W8I7N9"/>
<evidence type="ECO:0000313" key="4">
    <source>
        <dbReference type="EMBL" id="KAJ2809001.1"/>
    </source>
</evidence>
<dbReference type="PANTHER" id="PTHR11216">
    <property type="entry name" value="EH DOMAIN"/>
    <property type="match status" value="1"/>
</dbReference>
<feature type="coiled-coil region" evidence="1">
    <location>
        <begin position="285"/>
        <end position="368"/>
    </location>
</feature>
<dbReference type="InterPro" id="IPR011992">
    <property type="entry name" value="EF-hand-dom_pair"/>
</dbReference>
<gene>
    <name evidence="4" type="ORF">H4R20_000469</name>
</gene>
<dbReference type="Gene3D" id="1.10.238.10">
    <property type="entry name" value="EF-hand"/>
    <property type="match status" value="1"/>
</dbReference>
<name>A0A9W8I7N9_9FUNG</name>
<accession>A0A9W8I7N9</accession>
<dbReference type="SUPFAM" id="SSF57997">
    <property type="entry name" value="Tropomyosin"/>
    <property type="match status" value="1"/>
</dbReference>
<protein>
    <recommendedName>
        <fullName evidence="3">EH domain-containing protein</fullName>
    </recommendedName>
</protein>
<reference evidence="4" key="1">
    <citation type="submission" date="2022-07" db="EMBL/GenBank/DDBJ databases">
        <title>Phylogenomic reconstructions and comparative analyses of Kickxellomycotina fungi.</title>
        <authorList>
            <person name="Reynolds N.K."/>
            <person name="Stajich J.E."/>
            <person name="Barry K."/>
            <person name="Grigoriev I.V."/>
            <person name="Crous P."/>
            <person name="Smith M.E."/>
        </authorList>
    </citation>
    <scope>NUCLEOTIDE SEQUENCE</scope>
    <source>
        <strain evidence="4">NRRL 1565</strain>
    </source>
</reference>
<dbReference type="Pfam" id="PF12763">
    <property type="entry name" value="EH"/>
    <property type="match status" value="1"/>
</dbReference>
<dbReference type="GO" id="GO:0005737">
    <property type="term" value="C:cytoplasm"/>
    <property type="evidence" value="ECO:0007669"/>
    <property type="project" value="TreeGrafter"/>
</dbReference>
<keyword evidence="1" id="KW-0175">Coiled coil</keyword>
<dbReference type="GO" id="GO:0006897">
    <property type="term" value="P:endocytosis"/>
    <property type="evidence" value="ECO:0007669"/>
    <property type="project" value="TreeGrafter"/>
</dbReference>
<evidence type="ECO:0000256" key="1">
    <source>
        <dbReference type="SAM" id="Coils"/>
    </source>
</evidence>
<dbReference type="PROSITE" id="PS50031">
    <property type="entry name" value="EH"/>
    <property type="match status" value="1"/>
</dbReference>
<evidence type="ECO:0000313" key="5">
    <source>
        <dbReference type="Proteomes" id="UP001140094"/>
    </source>
</evidence>
<feature type="region of interest" description="Disordered" evidence="2">
    <location>
        <begin position="144"/>
        <end position="164"/>
    </location>
</feature>
<keyword evidence="5" id="KW-1185">Reference proteome</keyword>
<dbReference type="Proteomes" id="UP001140094">
    <property type="component" value="Unassembled WGS sequence"/>
</dbReference>
<organism evidence="4 5">
    <name type="scientific">Coemansia guatemalensis</name>
    <dbReference type="NCBI Taxonomy" id="2761395"/>
    <lineage>
        <taxon>Eukaryota</taxon>
        <taxon>Fungi</taxon>
        <taxon>Fungi incertae sedis</taxon>
        <taxon>Zoopagomycota</taxon>
        <taxon>Kickxellomycotina</taxon>
        <taxon>Kickxellomycetes</taxon>
        <taxon>Kickxellales</taxon>
        <taxon>Kickxellaceae</taxon>
        <taxon>Coemansia</taxon>
    </lineage>
</organism>
<evidence type="ECO:0000259" key="3">
    <source>
        <dbReference type="PROSITE" id="PS50031"/>
    </source>
</evidence>
<dbReference type="EMBL" id="JANBUO010000014">
    <property type="protein sequence ID" value="KAJ2809001.1"/>
    <property type="molecule type" value="Genomic_DNA"/>
</dbReference>
<feature type="domain" description="EH" evidence="3">
    <location>
        <begin position="14"/>
        <end position="103"/>
    </location>
</feature>
<comment type="caution">
    <text evidence="4">The sequence shown here is derived from an EMBL/GenBank/DDBJ whole genome shotgun (WGS) entry which is preliminary data.</text>
</comment>
<feature type="region of interest" description="Disordered" evidence="2">
    <location>
        <begin position="401"/>
        <end position="431"/>
    </location>
</feature>
<dbReference type="OrthoDB" id="524326at2759"/>
<dbReference type="GO" id="GO:0016197">
    <property type="term" value="P:endosomal transport"/>
    <property type="evidence" value="ECO:0007669"/>
    <property type="project" value="TreeGrafter"/>
</dbReference>
<dbReference type="SMART" id="SM00027">
    <property type="entry name" value="EH"/>
    <property type="match status" value="1"/>
</dbReference>
<sequence length="455" mass="50509">MTAHQRPWRPALHEVRTYNYLFSLVDRQNKGFASQAAVFELLRWSNLHHGYTQRIWQLATNGNDKQMTRREFYIAMKMVSLAQSGRPVSLANLGESASLPALIGVDLSKAMEYAADRSTKLRYTPQPTMELDDFINRARSNASNSTLTAGGCGKKSDSDSLTPPHSPVSTVMFLDGYVPADNSGDTLSMLTPEPCDNLAPIARPRMPAAAVTSAMPTQLRIDTKLTGNAGAPSTAPIGQRTPLSTDSVTELLSRIDMMINSSHSASTQQLNSSIETQLGSATSLRSELEHKITELQELCDTEAAQNSEIVSKLTSEESQLNTLNAQIDSTRRNIAYVAKQRAQLVDRLQHVERRQQEMQSYLQSAEAESGRCSNDVGQLDNKVFGMERRMVRMDRHAKFQQQQQRQVPHGYNQNVPATVSRPAEHRSSAGVSVLQRYQTAKRNRLSSVFRNQAAV</sequence>
<dbReference type="GO" id="GO:0005886">
    <property type="term" value="C:plasma membrane"/>
    <property type="evidence" value="ECO:0007669"/>
    <property type="project" value="TreeGrafter"/>
</dbReference>
<dbReference type="InterPro" id="IPR000261">
    <property type="entry name" value="EH_dom"/>
</dbReference>
<dbReference type="SUPFAM" id="SSF47473">
    <property type="entry name" value="EF-hand"/>
    <property type="match status" value="1"/>
</dbReference>
<evidence type="ECO:0000256" key="2">
    <source>
        <dbReference type="SAM" id="MobiDB-lite"/>
    </source>
</evidence>
<proteinExistence type="predicted"/>